<evidence type="ECO:0000313" key="4">
    <source>
        <dbReference type="Proteomes" id="UP000027982"/>
    </source>
</evidence>
<dbReference type="STRING" id="661478.OP10G_2404"/>
<dbReference type="Proteomes" id="UP000027982">
    <property type="component" value="Chromosome"/>
</dbReference>
<gene>
    <name evidence="3" type="ORF">OP10G_2404</name>
</gene>
<dbReference type="OrthoDB" id="9765035at2"/>
<reference evidence="3 4" key="1">
    <citation type="journal article" date="2014" name="PLoS ONE">
        <title>The first complete genome sequence of the class fimbriimonadia in the phylum armatimonadetes.</title>
        <authorList>
            <person name="Hu Z.Y."/>
            <person name="Wang Y.Z."/>
            <person name="Im W.T."/>
            <person name="Wang S.Y."/>
            <person name="Zhao G.P."/>
            <person name="Zheng H.J."/>
            <person name="Quan Z.X."/>
        </authorList>
    </citation>
    <scope>NUCLEOTIDE SEQUENCE [LARGE SCALE GENOMIC DNA]</scope>
    <source>
        <strain evidence="3">Gsoil 348</strain>
    </source>
</reference>
<dbReference type="KEGG" id="fgi:OP10G_2404"/>
<keyword evidence="2" id="KW-0472">Membrane</keyword>
<keyword evidence="2" id="KW-1133">Transmembrane helix</keyword>
<sequence>MNPEFRSNHNRPAIQRGERGQTIIVALIILGLLLIIGFVFIGIISRSLNFTSTLYHRGRANDFSEAGIRFAHQQLLRSEQGADWRPLPTPMLDEGATDFTRDPDAFFLRPPANVGNAGVRFPGSVYFDQGGPDGLGPFFRTQFRDGRALIRIRWAPSDANIFRNSPSGPLRTPGAARNYIFIEAVGRDGTLSVSDPTALTNQVSRKYRNYATTAEFQQALNQFRSDQSRYGGIQVNRAFASIGIIETARFIANKYNVATPADLGVDDKLGAMVRDAAVTDLPTQLGTAIPLLTFEGPAAATPTTQSIPLGGSFFSNASVRLHGHIIANLNYTLGDQFLVAGDITGDSNAALTLVGWKYNPAVNNYQPLPGFTGPGGSLTLLSSGGQSFSSKSPNFFSAGLLRDNSQDRSVEGVPRGVGTKAPPSILALDPQTHTDRYVQMTRESGVFAGTTNSGHFGYGAGVYVDNFSDRQMGQTETGRQNLGGSGSLINDWLNPSNRDGGSWRGFYYTPPGAYLQLLTDGFMILRDGRAPQSERTWKTAAGADTGQAAIRFRLGRGSDRRLRIVNTFQVANINGNLAPTDYDNGQPFNGVLFFEGNVRVRGNIPTDLQLTVVSNATIYIEGSITKGVTGNDWTASYGAQDPFSATPQGTRLTRPTRSMLMLMAKDYVALNTTQFFAPTPGQDVQPKEDIPNVPSMNPVLIRTNNTLTTGFEFVLDPNGPNVTTPSNPSQWRPFASDYFELGQPSNKIATNILLTHTMEDGPAQSTFIAWDVNLGFGTPTYQFPTINYSNSAAPYFTTANIPLYGLGMENYQRFGKFESIALPLVDPTTATTNANTIVANNLYGKYTLFTQSRNDLNIRTTSVGGVSTNDYVLGRLALAPHDIRIEAAIYAEEGSFFVIPGPWFNPNPNDTFDRWSRNDDASGNVLSTDERNARRTLEYGSAPMTPFYGEPLDNRIVISGAISENMPPTAAQQAEWMRKWGWIPRYMGATNQSIPAQHIPAGTAAGATYVPNIIVTYDPVLATGRRFGFVEDLNNPGTYVRTQWVDYNHDGVQQSTELLPLPPLPRLPVSPTLAFFGEVH</sequence>
<evidence type="ECO:0000256" key="2">
    <source>
        <dbReference type="SAM" id="Phobius"/>
    </source>
</evidence>
<dbReference type="AlphaFoldDB" id="A0A068NQW5"/>
<feature type="region of interest" description="Disordered" evidence="1">
    <location>
        <begin position="407"/>
        <end position="426"/>
    </location>
</feature>
<dbReference type="EMBL" id="CP007139">
    <property type="protein sequence ID" value="AIE85772.1"/>
    <property type="molecule type" value="Genomic_DNA"/>
</dbReference>
<proteinExistence type="predicted"/>
<feature type="transmembrane region" description="Helical" evidence="2">
    <location>
        <begin position="21"/>
        <end position="44"/>
    </location>
</feature>
<name>A0A068NQW5_FIMGI</name>
<evidence type="ECO:0000313" key="3">
    <source>
        <dbReference type="EMBL" id="AIE85772.1"/>
    </source>
</evidence>
<keyword evidence="2" id="KW-0812">Transmembrane</keyword>
<accession>A0A068NQW5</accession>
<dbReference type="eggNOG" id="COG4726">
    <property type="taxonomic scope" value="Bacteria"/>
</dbReference>
<dbReference type="RefSeq" id="WP_025225668.1">
    <property type="nucleotide sequence ID" value="NZ_CP007139.1"/>
</dbReference>
<keyword evidence="4" id="KW-1185">Reference proteome</keyword>
<evidence type="ECO:0000256" key="1">
    <source>
        <dbReference type="SAM" id="MobiDB-lite"/>
    </source>
</evidence>
<organism evidence="3 4">
    <name type="scientific">Fimbriimonas ginsengisoli Gsoil 348</name>
    <dbReference type="NCBI Taxonomy" id="661478"/>
    <lineage>
        <taxon>Bacteria</taxon>
        <taxon>Bacillati</taxon>
        <taxon>Armatimonadota</taxon>
        <taxon>Fimbriimonadia</taxon>
        <taxon>Fimbriimonadales</taxon>
        <taxon>Fimbriimonadaceae</taxon>
        <taxon>Fimbriimonas</taxon>
    </lineage>
</organism>
<dbReference type="HOGENOM" id="CLU_286166_0_0_0"/>
<protein>
    <submittedName>
        <fullName evidence="3">Uncharacterized protein</fullName>
    </submittedName>
</protein>